<dbReference type="EMBL" id="FQWZ01000001">
    <property type="protein sequence ID" value="SHG45671.1"/>
    <property type="molecule type" value="Genomic_DNA"/>
</dbReference>
<keyword evidence="2" id="KW-1185">Reference proteome</keyword>
<gene>
    <name evidence="1" type="ORF">SAMN04488068_0273</name>
</gene>
<evidence type="ECO:0000313" key="2">
    <source>
        <dbReference type="Proteomes" id="UP000199758"/>
    </source>
</evidence>
<sequence length="314" mass="33748">MNAINGESQGVARHRGRSIGLAAVLLLAAVDADAAGALFGRALAEQRGQITPLPWGVGLVYMDGRQDLQLDNLSVQANGNTADATSLVHLGASELKSSTLLLKADVWLLPVLNLFAFAGQSSNDLTADFHVEGDEVAAYYGSTACSDPASPDRPAFCDRRFDGRIQRQSDATNYGGGALLAYAAGPWFATLSLVYLDSQARDQDTDVQAFTATPRLGWRSAPSPSGRLALYAGASFVDSQVELRNQQQIDINAPRDNVPDPIVLDYSVAQTNEDDWSYLAGFNWDISTRWTLQAEYAVGARVGLTSSLVWRFGD</sequence>
<protein>
    <submittedName>
        <fullName evidence="1">Outer membrane protein beta-barrel domain-containing protein</fullName>
    </submittedName>
</protein>
<dbReference type="STRING" id="490188.SAMN04488068_0273"/>
<name>A0A1M5JYP6_9GAMM</name>
<organism evidence="1 2">
    <name type="scientific">Hydrocarboniphaga daqingensis</name>
    <dbReference type="NCBI Taxonomy" id="490188"/>
    <lineage>
        <taxon>Bacteria</taxon>
        <taxon>Pseudomonadati</taxon>
        <taxon>Pseudomonadota</taxon>
        <taxon>Gammaproteobacteria</taxon>
        <taxon>Nevskiales</taxon>
        <taxon>Nevskiaceae</taxon>
        <taxon>Hydrocarboniphaga</taxon>
    </lineage>
</organism>
<dbReference type="SUPFAM" id="SSF56935">
    <property type="entry name" value="Porins"/>
    <property type="match status" value="1"/>
</dbReference>
<dbReference type="Proteomes" id="UP000199758">
    <property type="component" value="Unassembled WGS sequence"/>
</dbReference>
<evidence type="ECO:0000313" key="1">
    <source>
        <dbReference type="EMBL" id="SHG45671.1"/>
    </source>
</evidence>
<reference evidence="1 2" key="1">
    <citation type="submission" date="2016-11" db="EMBL/GenBank/DDBJ databases">
        <authorList>
            <person name="Jaros S."/>
            <person name="Januszkiewicz K."/>
            <person name="Wedrychowicz H."/>
        </authorList>
    </citation>
    <scope>NUCLEOTIDE SEQUENCE [LARGE SCALE GENOMIC DNA]</scope>
    <source>
        <strain evidence="1 2">CGMCC 1.7049</strain>
    </source>
</reference>
<accession>A0A1M5JYP6</accession>
<dbReference type="RefSeq" id="WP_072892925.1">
    <property type="nucleotide sequence ID" value="NZ_FQWZ01000001.1"/>
</dbReference>
<dbReference type="OrthoDB" id="7593840at2"/>
<dbReference type="AlphaFoldDB" id="A0A1M5JYP6"/>
<proteinExistence type="predicted"/>